<organism evidence="8">
    <name type="scientific">Aegilops tauschii</name>
    <name type="common">Tausch's goatgrass</name>
    <name type="synonym">Aegilops squarrosa</name>
    <dbReference type="NCBI Taxonomy" id="37682"/>
    <lineage>
        <taxon>Eukaryota</taxon>
        <taxon>Viridiplantae</taxon>
        <taxon>Streptophyta</taxon>
        <taxon>Embryophyta</taxon>
        <taxon>Tracheophyta</taxon>
        <taxon>Spermatophyta</taxon>
        <taxon>Magnoliopsida</taxon>
        <taxon>Liliopsida</taxon>
        <taxon>Poales</taxon>
        <taxon>Poaceae</taxon>
        <taxon>BOP clade</taxon>
        <taxon>Pooideae</taxon>
        <taxon>Triticodae</taxon>
        <taxon>Triticeae</taxon>
        <taxon>Triticinae</taxon>
        <taxon>Aegilops</taxon>
    </lineage>
</organism>
<keyword evidence="2" id="KW-0645">Protease</keyword>
<evidence type="ECO:0000256" key="2">
    <source>
        <dbReference type="ARBA" id="ARBA00022670"/>
    </source>
</evidence>
<comment type="cofactor">
    <cofactor evidence="1">
        <name>Zn(2+)</name>
        <dbReference type="ChEBI" id="CHEBI:29105"/>
    </cofactor>
</comment>
<evidence type="ECO:0000259" key="7">
    <source>
        <dbReference type="Pfam" id="PF01435"/>
    </source>
</evidence>
<feature type="domain" description="Peptidase M48" evidence="7">
    <location>
        <begin position="197"/>
        <end position="353"/>
    </location>
</feature>
<reference evidence="8" key="1">
    <citation type="submission" date="2015-06" db="UniProtKB">
        <authorList>
            <consortium name="EnsemblPlants"/>
        </authorList>
    </citation>
    <scope>IDENTIFICATION</scope>
</reference>
<dbReference type="InterPro" id="IPR051156">
    <property type="entry name" value="Mito/Outer_Membr_Metalloprot"/>
</dbReference>
<evidence type="ECO:0000256" key="6">
    <source>
        <dbReference type="ARBA" id="ARBA00023049"/>
    </source>
</evidence>
<dbReference type="PANTHER" id="PTHR22726:SF26">
    <property type="entry name" value="PEPTIDASE M48 DOMAIN-CONTAINING PROTEIN"/>
    <property type="match status" value="1"/>
</dbReference>
<dbReference type="InterPro" id="IPR001915">
    <property type="entry name" value="Peptidase_M48"/>
</dbReference>
<sequence length="561" mass="62704">MNQILKKSGSAIFRLIVRCKPGVQVRPPQPPLRTATRSYRAYRRRLPAVSRSATTPSQCPQRPELIHFTRGRGGEPWYHDWRKLASRVLAPGAAAIAAYYHNLETVPYTNRTHLVFLSPRIERWLGGRAFDDLKKEKAGMILPAEHYESVRVRRITSEIVRAARRTLGVAPVDPAGELLNDRFMARNYGKQAMTRHLDGLDWEVIVVEDRQVNAMCVPGKIVVYTGLLDYFKTDAEIASVLGHEVVGHIIARHSAEAITKSLCSYAVQRLVMGRDSPDFMRGVSKLLFTLPFSRKMEIEADHIGMLLLAAAGFDPHIAIAVEEKLGKLSRNSELENYLSTHPSGKKRVQSLSQDKVLKEAMELYREASPVKEAERFSIPDPFDIRGRRSQGWKWSCTCLCIALDWVAFALLVSMHTLYGLRGLVSLHEHVILERTSREIMDVRREREGLLRNMMDVLLSLEGEYILSTRLGGQDASPIDKHRACIDWDLQELYAMSEKSERPAEKNSTTVATPIGAGPMLLAVVGVDEVVGVDDGNAGDGLVLDEDEGGGRAAAAPQRWLG</sequence>
<dbReference type="EnsemblPlants" id="EMT21852">
    <property type="protein sequence ID" value="EMT21852"/>
    <property type="gene ID" value="F775_01760"/>
</dbReference>
<evidence type="ECO:0000313" key="8">
    <source>
        <dbReference type="EnsemblPlants" id="EMT21852"/>
    </source>
</evidence>
<keyword evidence="4" id="KW-0378">Hydrolase</keyword>
<keyword evidence="5" id="KW-0862">Zinc</keyword>
<evidence type="ECO:0000256" key="1">
    <source>
        <dbReference type="ARBA" id="ARBA00001947"/>
    </source>
</evidence>
<dbReference type="PANTHER" id="PTHR22726">
    <property type="entry name" value="METALLOENDOPEPTIDASE OMA1"/>
    <property type="match status" value="1"/>
</dbReference>
<protein>
    <submittedName>
        <fullName evidence="8">Mitochondrial metalloendopeptidase OMA1</fullName>
    </submittedName>
</protein>
<dbReference type="GO" id="GO:0051603">
    <property type="term" value="P:proteolysis involved in protein catabolic process"/>
    <property type="evidence" value="ECO:0007669"/>
    <property type="project" value="TreeGrafter"/>
</dbReference>
<evidence type="ECO:0000256" key="4">
    <source>
        <dbReference type="ARBA" id="ARBA00022801"/>
    </source>
</evidence>
<dbReference type="CDD" id="cd07331">
    <property type="entry name" value="M48C_Oma1_like"/>
    <property type="match status" value="1"/>
</dbReference>
<dbReference type="GO" id="GO:0004222">
    <property type="term" value="F:metalloendopeptidase activity"/>
    <property type="evidence" value="ECO:0007669"/>
    <property type="project" value="InterPro"/>
</dbReference>
<accession>M8C499</accession>
<dbReference type="GO" id="GO:0046872">
    <property type="term" value="F:metal ion binding"/>
    <property type="evidence" value="ECO:0007669"/>
    <property type="project" value="UniProtKB-KW"/>
</dbReference>
<dbReference type="Gene3D" id="3.30.2010.10">
    <property type="entry name" value="Metalloproteases ('zincins'), catalytic domain"/>
    <property type="match status" value="1"/>
</dbReference>
<dbReference type="GO" id="GO:0016020">
    <property type="term" value="C:membrane"/>
    <property type="evidence" value="ECO:0007669"/>
    <property type="project" value="TreeGrafter"/>
</dbReference>
<evidence type="ECO:0000256" key="3">
    <source>
        <dbReference type="ARBA" id="ARBA00022723"/>
    </source>
</evidence>
<keyword evidence="6" id="KW-0482">Metalloprotease</keyword>
<dbReference type="AlphaFoldDB" id="M8C499"/>
<dbReference type="MEROPS" id="M48.A01"/>
<name>M8C499_AEGTA</name>
<evidence type="ECO:0000256" key="5">
    <source>
        <dbReference type="ARBA" id="ARBA00022833"/>
    </source>
</evidence>
<proteinExistence type="predicted"/>
<dbReference type="Pfam" id="PF01435">
    <property type="entry name" value="Peptidase_M48"/>
    <property type="match status" value="1"/>
</dbReference>
<keyword evidence="3" id="KW-0479">Metal-binding</keyword>